<dbReference type="InterPro" id="IPR000515">
    <property type="entry name" value="MetI-like"/>
</dbReference>
<feature type="domain" description="ABC transmembrane type-1" evidence="8">
    <location>
        <begin position="74"/>
        <end position="265"/>
    </location>
</feature>
<feature type="transmembrane region" description="Helical" evidence="7">
    <location>
        <begin position="145"/>
        <end position="164"/>
    </location>
</feature>
<feature type="transmembrane region" description="Helical" evidence="7">
    <location>
        <begin position="244"/>
        <end position="265"/>
    </location>
</feature>
<evidence type="ECO:0000259" key="8">
    <source>
        <dbReference type="PROSITE" id="PS50928"/>
    </source>
</evidence>
<dbReference type="CDD" id="cd06261">
    <property type="entry name" value="TM_PBP2"/>
    <property type="match status" value="1"/>
</dbReference>
<proteinExistence type="inferred from homology"/>
<sequence length="280" mass="31719">MTMGSRSAKTIHYILVSLVSLAMIYPVLWMISSSLKDGTEVFSTASSLIPHNPQWQNYPEGWKGFAGISFATFFKNSLLVVIISTIGSVLSSTLIAYGFARIRFFGRKFWFVCMMLTMMLPPEIVMIPQYILFNKMGFLNTYLPLILPTFFGTPFFVFLIMQFIRSIPRDLEEAALIDGCTRFSAFVRILVPMIVPAMVTCAIFSFYWRWEEFIGPLIYLQDPKKYTVSLAIKMFSDPDAVSNWGAMFAMSVASLIPVLVVFFIFQRYVVEGITTGGLKG</sequence>
<keyword evidence="9" id="KW-0762">Sugar transport</keyword>
<keyword evidence="10" id="KW-1185">Reference proteome</keyword>
<dbReference type="GO" id="GO:0055085">
    <property type="term" value="P:transmembrane transport"/>
    <property type="evidence" value="ECO:0007669"/>
    <property type="project" value="InterPro"/>
</dbReference>
<dbReference type="SUPFAM" id="SSF161098">
    <property type="entry name" value="MetI-like"/>
    <property type="match status" value="1"/>
</dbReference>
<feature type="transmembrane region" description="Helical" evidence="7">
    <location>
        <begin position="12"/>
        <end position="31"/>
    </location>
</feature>
<dbReference type="PANTHER" id="PTHR43744">
    <property type="entry name" value="ABC TRANSPORTER PERMEASE PROTEIN MG189-RELATED-RELATED"/>
    <property type="match status" value="1"/>
</dbReference>
<evidence type="ECO:0000256" key="1">
    <source>
        <dbReference type="ARBA" id="ARBA00004651"/>
    </source>
</evidence>
<dbReference type="eggNOG" id="COG0395">
    <property type="taxonomic scope" value="Bacteria"/>
</dbReference>
<keyword evidence="3" id="KW-1003">Cell membrane</keyword>
<evidence type="ECO:0000313" key="9">
    <source>
        <dbReference type="EMBL" id="SFU37384.1"/>
    </source>
</evidence>
<dbReference type="STRING" id="392015.SAMN05421543_101342"/>
<feature type="transmembrane region" description="Helical" evidence="7">
    <location>
        <begin position="185"/>
        <end position="208"/>
    </location>
</feature>
<evidence type="ECO:0000256" key="6">
    <source>
        <dbReference type="ARBA" id="ARBA00023136"/>
    </source>
</evidence>
<accession>A0A1I7FMH6</accession>
<evidence type="ECO:0000313" key="10">
    <source>
        <dbReference type="Proteomes" id="UP000183508"/>
    </source>
</evidence>
<comment type="similarity">
    <text evidence="7">Belongs to the binding-protein-dependent transport system permease family.</text>
</comment>
<protein>
    <submittedName>
        <fullName evidence="9">Multiple sugar transport system permease protein</fullName>
    </submittedName>
</protein>
<dbReference type="PANTHER" id="PTHR43744:SF6">
    <property type="entry name" value="ABC TRANSPORTER PERMEASE PROTEIN YESQ-RELATED"/>
    <property type="match status" value="1"/>
</dbReference>
<dbReference type="GO" id="GO:0005886">
    <property type="term" value="C:plasma membrane"/>
    <property type="evidence" value="ECO:0007669"/>
    <property type="project" value="UniProtKB-SubCell"/>
</dbReference>
<evidence type="ECO:0000256" key="4">
    <source>
        <dbReference type="ARBA" id="ARBA00022692"/>
    </source>
</evidence>
<keyword evidence="2 7" id="KW-0813">Transport</keyword>
<feature type="transmembrane region" description="Helical" evidence="7">
    <location>
        <begin position="78"/>
        <end position="97"/>
    </location>
</feature>
<reference evidence="10" key="1">
    <citation type="submission" date="2016-10" db="EMBL/GenBank/DDBJ databases">
        <authorList>
            <person name="Varghese N."/>
        </authorList>
    </citation>
    <scope>NUCLEOTIDE SEQUENCE [LARGE SCALE GENOMIC DNA]</scope>
    <source>
        <strain evidence="10">DSM 17980</strain>
    </source>
</reference>
<gene>
    <name evidence="9" type="ORF">SAMN05421543_101342</name>
</gene>
<dbReference type="AlphaFoldDB" id="A0A1I7FMH6"/>
<dbReference type="PROSITE" id="PS50928">
    <property type="entry name" value="ABC_TM1"/>
    <property type="match status" value="1"/>
</dbReference>
<comment type="subcellular location">
    <subcellularLocation>
        <location evidence="1 7">Cell membrane</location>
        <topology evidence="1 7">Multi-pass membrane protein</topology>
    </subcellularLocation>
</comment>
<feature type="transmembrane region" description="Helical" evidence="7">
    <location>
        <begin position="109"/>
        <end position="133"/>
    </location>
</feature>
<name>A0A1I7FMH6_9BACL</name>
<dbReference type="Proteomes" id="UP000183508">
    <property type="component" value="Unassembled WGS sequence"/>
</dbReference>
<dbReference type="EMBL" id="FPBV01000001">
    <property type="protein sequence ID" value="SFU37384.1"/>
    <property type="molecule type" value="Genomic_DNA"/>
</dbReference>
<dbReference type="Gene3D" id="1.10.3720.10">
    <property type="entry name" value="MetI-like"/>
    <property type="match status" value="1"/>
</dbReference>
<dbReference type="OrthoDB" id="31780at2"/>
<evidence type="ECO:0000256" key="7">
    <source>
        <dbReference type="RuleBase" id="RU363032"/>
    </source>
</evidence>
<dbReference type="Pfam" id="PF00528">
    <property type="entry name" value="BPD_transp_1"/>
    <property type="match status" value="1"/>
</dbReference>
<evidence type="ECO:0000256" key="5">
    <source>
        <dbReference type="ARBA" id="ARBA00022989"/>
    </source>
</evidence>
<dbReference type="InterPro" id="IPR035906">
    <property type="entry name" value="MetI-like_sf"/>
</dbReference>
<evidence type="ECO:0000256" key="2">
    <source>
        <dbReference type="ARBA" id="ARBA00022448"/>
    </source>
</evidence>
<keyword evidence="5 7" id="KW-1133">Transmembrane helix</keyword>
<keyword evidence="4 7" id="KW-0812">Transmembrane</keyword>
<organism evidence="9 10">
    <name type="scientific">Alicyclobacillus macrosporangiidus</name>
    <dbReference type="NCBI Taxonomy" id="392015"/>
    <lineage>
        <taxon>Bacteria</taxon>
        <taxon>Bacillati</taxon>
        <taxon>Bacillota</taxon>
        <taxon>Bacilli</taxon>
        <taxon>Bacillales</taxon>
        <taxon>Alicyclobacillaceae</taxon>
        <taxon>Alicyclobacillus</taxon>
    </lineage>
</organism>
<keyword evidence="6 7" id="KW-0472">Membrane</keyword>
<evidence type="ECO:0000256" key="3">
    <source>
        <dbReference type="ARBA" id="ARBA00022475"/>
    </source>
</evidence>